<evidence type="ECO:0000313" key="2">
    <source>
        <dbReference type="Proteomes" id="UP000827872"/>
    </source>
</evidence>
<evidence type="ECO:0000313" key="1">
    <source>
        <dbReference type="EMBL" id="KAH8005020.1"/>
    </source>
</evidence>
<organism evidence="1 2">
    <name type="scientific">Sphaerodactylus townsendi</name>
    <dbReference type="NCBI Taxonomy" id="933632"/>
    <lineage>
        <taxon>Eukaryota</taxon>
        <taxon>Metazoa</taxon>
        <taxon>Chordata</taxon>
        <taxon>Craniata</taxon>
        <taxon>Vertebrata</taxon>
        <taxon>Euteleostomi</taxon>
        <taxon>Lepidosauria</taxon>
        <taxon>Squamata</taxon>
        <taxon>Bifurcata</taxon>
        <taxon>Gekkota</taxon>
        <taxon>Sphaerodactylidae</taxon>
        <taxon>Sphaerodactylus</taxon>
    </lineage>
</organism>
<proteinExistence type="predicted"/>
<accession>A0ACB8FJD3</accession>
<keyword evidence="2" id="KW-1185">Reference proteome</keyword>
<protein>
    <submittedName>
        <fullName evidence="1">Uncharacterized protein</fullName>
    </submittedName>
</protein>
<dbReference type="Proteomes" id="UP000827872">
    <property type="component" value="Linkage Group LG04"/>
</dbReference>
<name>A0ACB8FJD3_9SAUR</name>
<dbReference type="EMBL" id="CM037617">
    <property type="protein sequence ID" value="KAH8005020.1"/>
    <property type="molecule type" value="Genomic_DNA"/>
</dbReference>
<sequence length="144" mass="15811">MRKRETKTATALFWHPARLPPGPSERHAGGSLPAAASREARLYACLADSALAGQAAGQDRATAPSTDWRMRGRDGVHGRPTAALLNSDDAGRARRRAAGMDGVLHQDEIQPIMQMQTSKDENFLNSLSRNSLEIQHLFKIYTDF</sequence>
<reference evidence="1" key="1">
    <citation type="submission" date="2021-08" db="EMBL/GenBank/DDBJ databases">
        <title>The first chromosome-level gecko genome reveals the dynamic sex chromosomes of Neotropical dwarf geckos (Sphaerodactylidae: Sphaerodactylus).</title>
        <authorList>
            <person name="Pinto B.J."/>
            <person name="Keating S.E."/>
            <person name="Gamble T."/>
        </authorList>
    </citation>
    <scope>NUCLEOTIDE SEQUENCE</scope>
    <source>
        <strain evidence="1">TG3544</strain>
    </source>
</reference>
<comment type="caution">
    <text evidence="1">The sequence shown here is derived from an EMBL/GenBank/DDBJ whole genome shotgun (WGS) entry which is preliminary data.</text>
</comment>
<gene>
    <name evidence="1" type="ORF">K3G42_022377</name>
</gene>